<feature type="region of interest" description="Disordered" evidence="9">
    <location>
        <begin position="76"/>
        <end position="113"/>
    </location>
</feature>
<name>A0A4Y7SLX0_COPMI</name>
<feature type="domain" description="Zinc finger ZPR1-type" evidence="11">
    <location>
        <begin position="398"/>
        <end position="556"/>
    </location>
</feature>
<dbReference type="SMART" id="SM00709">
    <property type="entry name" value="Zpr1"/>
    <property type="match status" value="2"/>
</dbReference>
<feature type="compositionally biased region" description="Acidic residues" evidence="9">
    <location>
        <begin position="304"/>
        <end position="314"/>
    </location>
</feature>
<reference evidence="12 13" key="1">
    <citation type="journal article" date="2019" name="Nat. Ecol. Evol.">
        <title>Megaphylogeny resolves global patterns of mushroom evolution.</title>
        <authorList>
            <person name="Varga T."/>
            <person name="Krizsan K."/>
            <person name="Foldi C."/>
            <person name="Dima B."/>
            <person name="Sanchez-Garcia M."/>
            <person name="Sanchez-Ramirez S."/>
            <person name="Szollosi G.J."/>
            <person name="Szarkandi J.G."/>
            <person name="Papp V."/>
            <person name="Albert L."/>
            <person name="Andreopoulos W."/>
            <person name="Angelini C."/>
            <person name="Antonin V."/>
            <person name="Barry K.W."/>
            <person name="Bougher N.L."/>
            <person name="Buchanan P."/>
            <person name="Buyck B."/>
            <person name="Bense V."/>
            <person name="Catcheside P."/>
            <person name="Chovatia M."/>
            <person name="Cooper J."/>
            <person name="Damon W."/>
            <person name="Desjardin D."/>
            <person name="Finy P."/>
            <person name="Geml J."/>
            <person name="Haridas S."/>
            <person name="Hughes K."/>
            <person name="Justo A."/>
            <person name="Karasinski D."/>
            <person name="Kautmanova I."/>
            <person name="Kiss B."/>
            <person name="Kocsube S."/>
            <person name="Kotiranta H."/>
            <person name="LaButti K.M."/>
            <person name="Lechner B.E."/>
            <person name="Liimatainen K."/>
            <person name="Lipzen A."/>
            <person name="Lukacs Z."/>
            <person name="Mihaltcheva S."/>
            <person name="Morgado L.N."/>
            <person name="Niskanen T."/>
            <person name="Noordeloos M.E."/>
            <person name="Ohm R.A."/>
            <person name="Ortiz-Santana B."/>
            <person name="Ovrebo C."/>
            <person name="Racz N."/>
            <person name="Riley R."/>
            <person name="Savchenko A."/>
            <person name="Shiryaev A."/>
            <person name="Soop K."/>
            <person name="Spirin V."/>
            <person name="Szebenyi C."/>
            <person name="Tomsovsky M."/>
            <person name="Tulloss R.E."/>
            <person name="Uehling J."/>
            <person name="Grigoriev I.V."/>
            <person name="Vagvolgyi C."/>
            <person name="Papp T."/>
            <person name="Martin F.M."/>
            <person name="Miettinen O."/>
            <person name="Hibbett D.S."/>
            <person name="Nagy L.G."/>
        </authorList>
    </citation>
    <scope>NUCLEOTIDE SEQUENCE [LARGE SCALE GENOMIC DNA]</scope>
    <source>
        <strain evidence="12 13">FP101781</strain>
    </source>
</reference>
<comment type="similarity">
    <text evidence="2">Belongs to the ZPR1 family.</text>
</comment>
<dbReference type="PANTHER" id="PTHR10876:SF0">
    <property type="entry name" value="ZINC FINGER PROTEIN ZPR1"/>
    <property type="match status" value="1"/>
</dbReference>
<keyword evidence="10" id="KW-0732">Signal</keyword>
<keyword evidence="5" id="KW-0863">Zinc-finger</keyword>
<dbReference type="InterPro" id="IPR004457">
    <property type="entry name" value="Znf_ZPR1"/>
</dbReference>
<keyword evidence="6" id="KW-0862">Zinc</keyword>
<evidence type="ECO:0000313" key="12">
    <source>
        <dbReference type="EMBL" id="TEB22870.1"/>
    </source>
</evidence>
<keyword evidence="7" id="KW-0539">Nucleus</keyword>
<evidence type="ECO:0000259" key="11">
    <source>
        <dbReference type="SMART" id="SM00709"/>
    </source>
</evidence>
<proteinExistence type="inferred from homology"/>
<evidence type="ECO:0000256" key="9">
    <source>
        <dbReference type="SAM" id="MobiDB-lite"/>
    </source>
</evidence>
<keyword evidence="13" id="KW-1185">Reference proteome</keyword>
<dbReference type="GO" id="GO:0005634">
    <property type="term" value="C:nucleus"/>
    <property type="evidence" value="ECO:0007669"/>
    <property type="project" value="UniProtKB-SubCell"/>
</dbReference>
<organism evidence="12 13">
    <name type="scientific">Coprinellus micaceus</name>
    <name type="common">Glistening ink-cap mushroom</name>
    <name type="synonym">Coprinus micaceus</name>
    <dbReference type="NCBI Taxonomy" id="71717"/>
    <lineage>
        <taxon>Eukaryota</taxon>
        <taxon>Fungi</taxon>
        <taxon>Dikarya</taxon>
        <taxon>Basidiomycota</taxon>
        <taxon>Agaricomycotina</taxon>
        <taxon>Agaricomycetes</taxon>
        <taxon>Agaricomycetidae</taxon>
        <taxon>Agaricales</taxon>
        <taxon>Agaricineae</taxon>
        <taxon>Psathyrellaceae</taxon>
        <taxon>Coprinellus</taxon>
    </lineage>
</organism>
<dbReference type="GO" id="GO:0008270">
    <property type="term" value="F:zinc ion binding"/>
    <property type="evidence" value="ECO:0007669"/>
    <property type="project" value="UniProtKB-KW"/>
</dbReference>
<evidence type="ECO:0000256" key="4">
    <source>
        <dbReference type="ARBA" id="ARBA00022737"/>
    </source>
</evidence>
<gene>
    <name evidence="12" type="ORF">FA13DRAFT_1798456</name>
</gene>
<dbReference type="STRING" id="71717.A0A4Y7SLX0"/>
<feature type="region of interest" description="Disordered" evidence="9">
    <location>
        <begin position="558"/>
        <end position="610"/>
    </location>
</feature>
<dbReference type="FunFam" id="2.60.120.1040:FF:000001">
    <property type="entry name" value="Zinc finger protein ZPR1"/>
    <property type="match status" value="1"/>
</dbReference>
<evidence type="ECO:0000256" key="2">
    <source>
        <dbReference type="ARBA" id="ARBA00008354"/>
    </source>
</evidence>
<evidence type="ECO:0000256" key="10">
    <source>
        <dbReference type="SAM" id="SignalP"/>
    </source>
</evidence>
<dbReference type="AlphaFoldDB" id="A0A4Y7SLX0"/>
<dbReference type="Pfam" id="PF20414">
    <property type="entry name" value="DUF6698"/>
    <property type="match status" value="1"/>
</dbReference>
<evidence type="ECO:0000256" key="7">
    <source>
        <dbReference type="ARBA" id="ARBA00023242"/>
    </source>
</evidence>
<evidence type="ECO:0000313" key="13">
    <source>
        <dbReference type="Proteomes" id="UP000298030"/>
    </source>
</evidence>
<dbReference type="Proteomes" id="UP000298030">
    <property type="component" value="Unassembled WGS sequence"/>
</dbReference>
<evidence type="ECO:0000256" key="3">
    <source>
        <dbReference type="ARBA" id="ARBA00022723"/>
    </source>
</evidence>
<keyword evidence="3" id="KW-0479">Metal-binding</keyword>
<dbReference type="NCBIfam" id="TIGR00310">
    <property type="entry name" value="ZPR1_znf"/>
    <property type="match status" value="2"/>
</dbReference>
<protein>
    <submittedName>
        <fullName evidence="12">Zf-ZPR1-domain-containing protein</fullName>
    </submittedName>
</protein>
<dbReference type="EMBL" id="QPFP01000084">
    <property type="protein sequence ID" value="TEB22870.1"/>
    <property type="molecule type" value="Genomic_DNA"/>
</dbReference>
<feature type="region of interest" description="Disordered" evidence="9">
    <location>
        <begin position="304"/>
        <end position="323"/>
    </location>
</feature>
<dbReference type="InterPro" id="IPR042451">
    <property type="entry name" value="ZPR1_A/B_dom"/>
</dbReference>
<dbReference type="FunFam" id="2.20.25.420:FF:000002">
    <property type="entry name" value="Zinc finger protein ZPR1"/>
    <property type="match status" value="1"/>
</dbReference>
<dbReference type="InterPro" id="IPR046521">
    <property type="entry name" value="DUF6698"/>
</dbReference>
<dbReference type="Pfam" id="PF03367">
    <property type="entry name" value="Zn_ribbon_ZPR1"/>
    <property type="match status" value="2"/>
</dbReference>
<feature type="compositionally biased region" description="Low complexity" evidence="9">
    <location>
        <begin position="103"/>
        <end position="113"/>
    </location>
</feature>
<dbReference type="InterPro" id="IPR042452">
    <property type="entry name" value="ZPR1_Znf1/2"/>
</dbReference>
<dbReference type="Gene3D" id="2.20.25.420">
    <property type="entry name" value="ZPR1, zinc finger domain"/>
    <property type="match status" value="2"/>
</dbReference>
<feature type="chain" id="PRO_5021274494" evidence="10">
    <location>
        <begin position="26"/>
        <end position="610"/>
    </location>
</feature>
<dbReference type="Pfam" id="PF22794">
    <property type="entry name" value="jr-ZPR1"/>
    <property type="match status" value="2"/>
</dbReference>
<feature type="domain" description="Zinc finger ZPR1-type" evidence="11">
    <location>
        <begin position="165"/>
        <end position="344"/>
    </location>
</feature>
<evidence type="ECO:0000256" key="1">
    <source>
        <dbReference type="ARBA" id="ARBA00004123"/>
    </source>
</evidence>
<dbReference type="OrthoDB" id="308464at2759"/>
<dbReference type="PANTHER" id="PTHR10876">
    <property type="entry name" value="ZINC FINGER PROTEIN ZPR1"/>
    <property type="match status" value="1"/>
</dbReference>
<comment type="subcellular location">
    <subcellularLocation>
        <location evidence="1">Nucleus</location>
    </subcellularLocation>
</comment>
<feature type="compositionally biased region" description="Basic and acidic residues" evidence="9">
    <location>
        <begin position="88"/>
        <end position="99"/>
    </location>
</feature>
<sequence length="610" mass="68091">MNSVTPRAIAYIAVQLLFALSSAPSWTPSHQGMDFHQIYYEIIDFFDDVDDDEASQQSVKELLRWWNERIFPNSAAAGTSKPGAAKTKLKEQRAARYDNSEQSDSLPDPPALSRSSLLSPAYSMASTTKPNEFFPAIGEVVDQTDKSKDVQEGEENEKVVDEIESLCMKCYEQGKTRMLLTSIPYFKEVVVMSFRCEHCGWTNNEIQSAGTIRPEGTLCTGKIRDREDLNRQIVRSSTCEITIPELDLTLPPTERGQLTTVEGLLRDIIADLAGDQPLRKVHDEATHTKIEALLNKMRAMLGDPLEEEEEETENGEGSSEKKDIPIQPFTIKLDDPSGNSFLEFLGSMADPKWTLRTYPRTFQQNVQLGLVSEDDEGAQNAEQTSSEITKDEILTFPGQCSSCGHPINTYMKRVDIPYFKEILIMSTNCDRCGYRDNEVKSGSAISAEGKRIILKVEDSEDLSRDILKSDTAGLEIPEIDLVLTHGTLGGRFTTLEGLLTQVYEELSEKVIAGDSSQGNEKKSFEKFLADLKSVIAVERPFTVILDDPLANSYIQSLYAPDPDPNMTSESYERSWDQNEELGLNDIKVEGYEEDAENEKVEGNADADAQA</sequence>
<dbReference type="FunFam" id="2.20.25.420:FF:000001">
    <property type="entry name" value="Zinc finger protein ZPR1"/>
    <property type="match status" value="1"/>
</dbReference>
<feature type="signal peptide" evidence="10">
    <location>
        <begin position="1"/>
        <end position="25"/>
    </location>
</feature>
<evidence type="ECO:0000256" key="6">
    <source>
        <dbReference type="ARBA" id="ARBA00022833"/>
    </source>
</evidence>
<accession>A0A4Y7SLX0</accession>
<evidence type="ECO:0000256" key="8">
    <source>
        <dbReference type="ARBA" id="ARBA00054139"/>
    </source>
</evidence>
<evidence type="ECO:0000256" key="5">
    <source>
        <dbReference type="ARBA" id="ARBA00022771"/>
    </source>
</evidence>
<comment type="caution">
    <text evidence="12">The sequence shown here is derived from an EMBL/GenBank/DDBJ whole genome shotgun (WGS) entry which is preliminary data.</text>
</comment>
<comment type="function">
    <text evidence="8">Acts as a protein folding chaperone for elongation factor 1-alpha.</text>
</comment>
<keyword evidence="4" id="KW-0677">Repeat</keyword>
<dbReference type="Gene3D" id="2.60.120.1040">
    <property type="entry name" value="ZPR1, A/B domain"/>
    <property type="match status" value="2"/>
</dbReference>
<dbReference type="InterPro" id="IPR040141">
    <property type="entry name" value="ZPR1"/>
</dbReference>
<dbReference type="InterPro" id="IPR056180">
    <property type="entry name" value="ZPR1_jr_dom"/>
</dbReference>